<evidence type="ECO:0000313" key="1">
    <source>
        <dbReference type="EMBL" id="MEQ5840079.1"/>
    </source>
</evidence>
<name>A0ABV1LLB5_9BURK</name>
<keyword evidence="2" id="KW-1185">Reference proteome</keyword>
<dbReference type="NCBIfam" id="TIGR01643">
    <property type="entry name" value="YD_repeat_2x"/>
    <property type="match status" value="1"/>
</dbReference>
<sequence>MRIFSIKPLRTDAEAIVLERENCCKTRAFFSRRITHRFLLPAIGLLAHLAIAPTSSIAAGVTQRYQYDSLGRLIGTWDTLNINSQTVYDPASNRSTVTVTNAPPPPPANTGRLHLRQVRSSTAGKVITIVTP</sequence>
<gene>
    <name evidence="1" type="ORF">N0A02_11650</name>
</gene>
<dbReference type="RefSeq" id="WP_349542339.1">
    <property type="nucleotide sequence ID" value="NZ_JAOALG010000001.1"/>
</dbReference>
<dbReference type="EMBL" id="JAOALG010000001">
    <property type="protein sequence ID" value="MEQ5840079.1"/>
    <property type="molecule type" value="Genomic_DNA"/>
</dbReference>
<dbReference type="Proteomes" id="UP001469089">
    <property type="component" value="Unassembled WGS sequence"/>
</dbReference>
<accession>A0ABV1LLB5</accession>
<proteinExistence type="predicted"/>
<reference evidence="1 2" key="1">
    <citation type="journal article" date="2024" name="Chem. Sci.">
        <title>Discovery of a lagriamide polyketide by integrated genome mining, isotopic labeling, and untargeted metabolomics.</title>
        <authorList>
            <person name="Fergusson C.H."/>
            <person name="Saulog J."/>
            <person name="Paulo B.S."/>
            <person name="Wilson D.M."/>
            <person name="Liu D.Y."/>
            <person name="Morehouse N.J."/>
            <person name="Waterworth S."/>
            <person name="Barkei J."/>
            <person name="Gray C.A."/>
            <person name="Kwan J.C."/>
            <person name="Eustaquio A.S."/>
            <person name="Linington R.G."/>
        </authorList>
    </citation>
    <scope>NUCLEOTIDE SEQUENCE [LARGE SCALE GENOMIC DNA]</scope>
    <source>
        <strain evidence="1 2">RL17-338-BIF-B</strain>
    </source>
</reference>
<evidence type="ECO:0000313" key="2">
    <source>
        <dbReference type="Proteomes" id="UP001469089"/>
    </source>
</evidence>
<comment type="caution">
    <text evidence="1">The sequence shown here is derived from an EMBL/GenBank/DDBJ whole genome shotgun (WGS) entry which is preliminary data.</text>
</comment>
<evidence type="ECO:0008006" key="3">
    <source>
        <dbReference type="Google" id="ProtNLM"/>
    </source>
</evidence>
<dbReference type="Gene3D" id="2.180.10.10">
    <property type="entry name" value="RHS repeat-associated core"/>
    <property type="match status" value="1"/>
</dbReference>
<dbReference type="InterPro" id="IPR006530">
    <property type="entry name" value="YD"/>
</dbReference>
<protein>
    <recommendedName>
        <fullName evidence="3">YD repeat-containing protein</fullName>
    </recommendedName>
</protein>
<organism evidence="1 2">
    <name type="scientific">Paraburkholderia acidicola</name>
    <dbReference type="NCBI Taxonomy" id="1912599"/>
    <lineage>
        <taxon>Bacteria</taxon>
        <taxon>Pseudomonadati</taxon>
        <taxon>Pseudomonadota</taxon>
        <taxon>Betaproteobacteria</taxon>
        <taxon>Burkholderiales</taxon>
        <taxon>Burkholderiaceae</taxon>
        <taxon>Paraburkholderia</taxon>
    </lineage>
</organism>